<gene>
    <name evidence="2" type="ORF">NPIL_484631</name>
</gene>
<name>A0A8X6U6A1_NEPPI</name>
<reference evidence="2" key="1">
    <citation type="submission" date="2020-08" db="EMBL/GenBank/DDBJ databases">
        <title>Multicomponent nature underlies the extraordinary mechanical properties of spider dragline silk.</title>
        <authorList>
            <person name="Kono N."/>
            <person name="Nakamura H."/>
            <person name="Mori M."/>
            <person name="Yoshida Y."/>
            <person name="Ohtoshi R."/>
            <person name="Malay A.D."/>
            <person name="Moran D.A.P."/>
            <person name="Tomita M."/>
            <person name="Numata K."/>
            <person name="Arakawa K."/>
        </authorList>
    </citation>
    <scope>NUCLEOTIDE SEQUENCE</scope>
</reference>
<evidence type="ECO:0000313" key="2">
    <source>
        <dbReference type="EMBL" id="GFT82705.1"/>
    </source>
</evidence>
<protein>
    <submittedName>
        <fullName evidence="2">Uncharacterized protein</fullName>
    </submittedName>
</protein>
<keyword evidence="3" id="KW-1185">Reference proteome</keyword>
<feature type="region of interest" description="Disordered" evidence="1">
    <location>
        <begin position="50"/>
        <end position="71"/>
    </location>
</feature>
<dbReference type="Proteomes" id="UP000887013">
    <property type="component" value="Unassembled WGS sequence"/>
</dbReference>
<sequence>MNSKVLISQPPIWKILRKKLKMIPYKAYMEHHHTGRLTGEIISRNISMTEELDEPETTTCPLPNGLPEVLT</sequence>
<accession>A0A8X6U6A1</accession>
<proteinExistence type="predicted"/>
<organism evidence="2 3">
    <name type="scientific">Nephila pilipes</name>
    <name type="common">Giant wood spider</name>
    <name type="synonym">Nephila maculata</name>
    <dbReference type="NCBI Taxonomy" id="299642"/>
    <lineage>
        <taxon>Eukaryota</taxon>
        <taxon>Metazoa</taxon>
        <taxon>Ecdysozoa</taxon>
        <taxon>Arthropoda</taxon>
        <taxon>Chelicerata</taxon>
        <taxon>Arachnida</taxon>
        <taxon>Araneae</taxon>
        <taxon>Araneomorphae</taxon>
        <taxon>Entelegynae</taxon>
        <taxon>Araneoidea</taxon>
        <taxon>Nephilidae</taxon>
        <taxon>Nephila</taxon>
    </lineage>
</organism>
<dbReference type="EMBL" id="BMAW01072403">
    <property type="protein sequence ID" value="GFT82705.1"/>
    <property type="molecule type" value="Genomic_DNA"/>
</dbReference>
<dbReference type="AlphaFoldDB" id="A0A8X6U6A1"/>
<evidence type="ECO:0000256" key="1">
    <source>
        <dbReference type="SAM" id="MobiDB-lite"/>
    </source>
</evidence>
<comment type="caution">
    <text evidence="2">The sequence shown here is derived from an EMBL/GenBank/DDBJ whole genome shotgun (WGS) entry which is preliminary data.</text>
</comment>
<evidence type="ECO:0000313" key="3">
    <source>
        <dbReference type="Proteomes" id="UP000887013"/>
    </source>
</evidence>